<dbReference type="InterPro" id="IPR013321">
    <property type="entry name" value="Arc_rbn_hlx_hlx"/>
</dbReference>
<dbReference type="InterPro" id="IPR010985">
    <property type="entry name" value="Ribbon_hlx_hlx"/>
</dbReference>
<accession>A0AAQ4CMG6</accession>
<proteinExistence type="predicted"/>
<protein>
    <recommendedName>
        <fullName evidence="3">Ribbon-helix-helix protein CopG domain-containing protein</fullName>
    </recommendedName>
</protein>
<name>A0AAQ4CMG6_9CREN</name>
<dbReference type="EMBL" id="AP025226">
    <property type="protein sequence ID" value="BDB96997.1"/>
    <property type="molecule type" value="Genomic_DNA"/>
</dbReference>
<dbReference type="SUPFAM" id="SSF47598">
    <property type="entry name" value="Ribbon-helix-helix"/>
    <property type="match status" value="1"/>
</dbReference>
<sequence length="73" mass="8635">MTLRVITFKVEEDLLTKLDLYCVNNRKLRSEVIREAIELYLMRNYNNHGKVYGKNAKVVEENLRNMSTIMGEL</sequence>
<dbReference type="RefSeq" id="WP_229571038.1">
    <property type="nucleotide sequence ID" value="NZ_AP025226.1"/>
</dbReference>
<evidence type="ECO:0008006" key="3">
    <source>
        <dbReference type="Google" id="ProtNLM"/>
    </source>
</evidence>
<gene>
    <name evidence="1" type="ORF">SACC_00140</name>
</gene>
<keyword evidence="2" id="KW-1185">Reference proteome</keyword>
<reference evidence="1 2" key="1">
    <citation type="journal article" date="2022" name="Microbiol. Resour. Announc.">
        <title>Complete Genome Sequence of the Hyperthermophilic and Acidophilic Archaeon Saccharolobus caldissimus Strain HS-3T.</title>
        <authorList>
            <person name="Sakai H.D."/>
            <person name="Kurosawa N."/>
        </authorList>
    </citation>
    <scope>NUCLEOTIDE SEQUENCE [LARGE SCALE GENOMIC DNA]</scope>
    <source>
        <strain evidence="1 2">JCM32116</strain>
    </source>
</reference>
<dbReference type="KEGG" id="scas:SACC_00140"/>
<evidence type="ECO:0000313" key="2">
    <source>
        <dbReference type="Proteomes" id="UP001319921"/>
    </source>
</evidence>
<dbReference type="CDD" id="cd22231">
    <property type="entry name" value="RHH_NikR_HicB-like"/>
    <property type="match status" value="1"/>
</dbReference>
<organism evidence="1 2">
    <name type="scientific">Saccharolobus caldissimus</name>
    <dbReference type="NCBI Taxonomy" id="1702097"/>
    <lineage>
        <taxon>Archaea</taxon>
        <taxon>Thermoproteota</taxon>
        <taxon>Thermoprotei</taxon>
        <taxon>Sulfolobales</taxon>
        <taxon>Sulfolobaceae</taxon>
        <taxon>Saccharolobus</taxon>
    </lineage>
</organism>
<dbReference type="AlphaFoldDB" id="A0AAQ4CMG6"/>
<dbReference type="Gene3D" id="1.10.1220.10">
    <property type="entry name" value="Met repressor-like"/>
    <property type="match status" value="1"/>
</dbReference>
<dbReference type="GeneID" id="68864722"/>
<dbReference type="GO" id="GO:0006355">
    <property type="term" value="P:regulation of DNA-templated transcription"/>
    <property type="evidence" value="ECO:0007669"/>
    <property type="project" value="InterPro"/>
</dbReference>
<dbReference type="Proteomes" id="UP001319921">
    <property type="component" value="Chromosome"/>
</dbReference>
<evidence type="ECO:0000313" key="1">
    <source>
        <dbReference type="EMBL" id="BDB96997.1"/>
    </source>
</evidence>